<dbReference type="FunFam" id="3.30.413.10:FF:000007">
    <property type="entry name" value="Nitrite reductase [NAD(P)H] large subunit"/>
    <property type="match status" value="1"/>
</dbReference>
<name>A0A7K1UBH2_9BACT</name>
<keyword evidence="10 22" id="KW-0560">Oxidoreductase</keyword>
<dbReference type="GO" id="GO:0020037">
    <property type="term" value="F:heme binding"/>
    <property type="evidence" value="ECO:0007669"/>
    <property type="project" value="InterPro"/>
</dbReference>
<dbReference type="InterPro" id="IPR016156">
    <property type="entry name" value="FAD/NAD-linked_Rdtase_dimer_sf"/>
</dbReference>
<dbReference type="SUPFAM" id="SSF56014">
    <property type="entry name" value="Nitrite and sulphite reductase 4Fe-4S domain-like"/>
    <property type="match status" value="1"/>
</dbReference>
<dbReference type="Gene3D" id="3.30.413.10">
    <property type="entry name" value="Sulfite Reductase Hemoprotein, domain 1"/>
    <property type="match status" value="1"/>
</dbReference>
<evidence type="ECO:0000256" key="3">
    <source>
        <dbReference type="ARBA" id="ARBA00010429"/>
    </source>
</evidence>
<evidence type="ECO:0000256" key="7">
    <source>
        <dbReference type="ARBA" id="ARBA00022714"/>
    </source>
</evidence>
<keyword evidence="6 15" id="KW-0285">Flavoprotein</keyword>
<evidence type="ECO:0000256" key="10">
    <source>
        <dbReference type="ARBA" id="ARBA00023002"/>
    </source>
</evidence>
<dbReference type="Pfam" id="PF04324">
    <property type="entry name" value="Fer2_BFD"/>
    <property type="match status" value="1"/>
</dbReference>
<dbReference type="PANTHER" id="PTHR43809">
    <property type="entry name" value="NITRITE REDUCTASE (NADH) LARGE SUBUNIT"/>
    <property type="match status" value="1"/>
</dbReference>
<keyword evidence="5 16" id="KW-0349">Heme</keyword>
<feature type="binding site" description="axial binding residue" evidence="16">
    <location>
        <position position="682"/>
    </location>
    <ligand>
        <name>siroheme</name>
        <dbReference type="ChEBI" id="CHEBI:60052"/>
    </ligand>
    <ligandPart>
        <name>Fe</name>
        <dbReference type="ChEBI" id="CHEBI:18248"/>
    </ligandPart>
</feature>
<dbReference type="UniPathway" id="UPA00653"/>
<keyword evidence="11 16" id="KW-0408">Iron</keyword>
<dbReference type="Gene3D" id="3.50.50.60">
    <property type="entry name" value="FAD/NAD(P)-binding domain"/>
    <property type="match status" value="2"/>
</dbReference>
<dbReference type="EMBL" id="WRXN01000015">
    <property type="protein sequence ID" value="MVT11737.1"/>
    <property type="molecule type" value="Genomic_DNA"/>
</dbReference>
<evidence type="ECO:0000256" key="14">
    <source>
        <dbReference type="ARBA" id="ARBA00034078"/>
    </source>
</evidence>
<evidence type="ECO:0000259" key="18">
    <source>
        <dbReference type="Pfam" id="PF03460"/>
    </source>
</evidence>
<dbReference type="Pfam" id="PF03460">
    <property type="entry name" value="NIR_SIR_ferr"/>
    <property type="match status" value="1"/>
</dbReference>
<evidence type="ECO:0000256" key="6">
    <source>
        <dbReference type="ARBA" id="ARBA00022630"/>
    </source>
</evidence>
<feature type="domain" description="Nitrite/Sulfite reductase ferredoxin-like" evidence="18">
    <location>
        <begin position="557"/>
        <end position="619"/>
    </location>
</feature>
<evidence type="ECO:0000256" key="8">
    <source>
        <dbReference type="ARBA" id="ARBA00022723"/>
    </source>
</evidence>
<dbReference type="GO" id="GO:0050661">
    <property type="term" value="F:NADP binding"/>
    <property type="evidence" value="ECO:0007669"/>
    <property type="project" value="UniProtKB-UniRule"/>
</dbReference>
<dbReference type="SUPFAM" id="SSF55124">
    <property type="entry name" value="Nitrite/Sulfite reductase N-terminal domain-like"/>
    <property type="match status" value="1"/>
</dbReference>
<dbReference type="Pfam" id="PF07992">
    <property type="entry name" value="Pyr_redox_2"/>
    <property type="match status" value="1"/>
</dbReference>
<dbReference type="InterPro" id="IPR006066">
    <property type="entry name" value="NO2/SO3_Rdtase_FeS/sirohaem_BS"/>
</dbReference>
<dbReference type="PRINTS" id="PR00368">
    <property type="entry name" value="FADPNR"/>
</dbReference>
<evidence type="ECO:0000256" key="1">
    <source>
        <dbReference type="ARBA" id="ARBA00001974"/>
    </source>
</evidence>
<dbReference type="InterPro" id="IPR012744">
    <property type="entry name" value="Nitri_red_NirB"/>
</dbReference>
<sequence length="833" mass="91122">MKIVIIGNGMVSYKFCEKIISRLTTNKAEIVVFGEEPRPAYDRVHLSEFFAGKTAEDLLMAPASWYVENNIRLHLGDPVQQIDRTAKTVHSYKGITESYDYLVMATGSAAFVPPIPGVDKKGVFIYRTIEDLELMRDYAPRAKKGVVIGGGLLGLEAAKALLDLGIANTHVIEFAPRLMPRQIDDSGSRVLENKLSQLGLQIHTNKNTSAILGEDTITGLQFADDSHLDADMLVISAGIKPRDELAKLCGLETGHRGGIVVNEQLQTTDPFIYAIGECALYNGMIYGLVAPGYEMAEVVASHITGTQKSFTGFDMSTKLKLIGVDVASFGDPFVSAEHSRSVVFEDTMKGVYKRISITPDGKHLLGGILIGDADAYNMLLQTARNKVVLPPNPEDVLLGARGGSSADAGPGVLGLPDEAVICSCESISKGAICAAVEAGNETLDAVKKCTKAGTCCGGCVPMVKDLITGTMKAQGKYIRNVICEHFAYSRQELLDLIHLKQIYSFDEALDHYGHGDGCEVCKPVVASILASLWNDLILDKGNDTVQDSNDRFLANIQKGGTYSVVPRIPGGEITPARLLVIAQVAMKYNLYTKITGGQRIDLFGAHLSDLPDIWEELIAAGFESGHAYGKALRTVKSCVGSTWCRFGLHDSVSFAIQIEERYRGLRAPHKLKSAVSGCIRECAEAQSKDFGIIATEKGWNLYVCGNGGSKPQHAILLASDLDSETCIRYIDRFLMFYIKTADPLTRTATWLNKLDGGITYLRNVVVNDSLGIVEDLEKEMQALVDKYKCEWKEVVESPELRKRFNHFVNAPGHKDPSIQFETMREQKKATDWK</sequence>
<dbReference type="NCBIfam" id="NF011565">
    <property type="entry name" value="PRK14989.1"/>
    <property type="match status" value="1"/>
</dbReference>
<dbReference type="GO" id="GO:0046872">
    <property type="term" value="F:metal ion binding"/>
    <property type="evidence" value="ECO:0007669"/>
    <property type="project" value="UniProtKB-KW"/>
</dbReference>
<comment type="similarity">
    <text evidence="3">Belongs to the nitrite and sulfite reductase 4Fe-4S domain family.</text>
</comment>
<evidence type="ECO:0000256" key="16">
    <source>
        <dbReference type="PIRSR" id="PIRSR037149-1"/>
    </source>
</evidence>
<keyword evidence="4 16" id="KW-0004">4Fe-4S</keyword>
<evidence type="ECO:0000259" key="17">
    <source>
        <dbReference type="Pfam" id="PF01077"/>
    </source>
</evidence>
<dbReference type="InterPro" id="IPR023753">
    <property type="entry name" value="FAD/NAD-binding_dom"/>
</dbReference>
<evidence type="ECO:0000256" key="5">
    <source>
        <dbReference type="ARBA" id="ARBA00022617"/>
    </source>
</evidence>
<dbReference type="InterPro" id="IPR045854">
    <property type="entry name" value="NO2/SO3_Rdtase_4Fe4S_sf"/>
</dbReference>
<dbReference type="GO" id="GO:0042128">
    <property type="term" value="P:nitrate assimilation"/>
    <property type="evidence" value="ECO:0007669"/>
    <property type="project" value="UniProtKB-UniRule"/>
</dbReference>
<dbReference type="Pfam" id="PF18267">
    <property type="entry name" value="Rubredoxin_C"/>
    <property type="match status" value="1"/>
</dbReference>
<evidence type="ECO:0000259" key="19">
    <source>
        <dbReference type="Pfam" id="PF04324"/>
    </source>
</evidence>
<dbReference type="Pfam" id="PF01077">
    <property type="entry name" value="NIR_SIR"/>
    <property type="match status" value="1"/>
</dbReference>
<dbReference type="InterPro" id="IPR041854">
    <property type="entry name" value="BFD-like_2Fe2S-bd_dom_sf"/>
</dbReference>
<comment type="cofactor">
    <cofactor evidence="14">
        <name>[2Fe-2S] cluster</name>
        <dbReference type="ChEBI" id="CHEBI:190135"/>
    </cofactor>
</comment>
<dbReference type="InterPro" id="IPR036136">
    <property type="entry name" value="Nit/Sulf_reduc_fer-like_dom_sf"/>
</dbReference>
<comment type="cofactor">
    <cofactor evidence="16">
        <name>siroheme</name>
        <dbReference type="ChEBI" id="CHEBI:60052"/>
    </cofactor>
    <text evidence="16">Binds 1 siroheme per subunit.</text>
</comment>
<dbReference type="CDD" id="cd19944">
    <property type="entry name" value="NirB_Fer2_BFD-like_2"/>
    <property type="match status" value="1"/>
</dbReference>
<evidence type="ECO:0000256" key="2">
    <source>
        <dbReference type="ARBA" id="ARBA00005096"/>
    </source>
</evidence>
<evidence type="ECO:0000256" key="12">
    <source>
        <dbReference type="ARBA" id="ARBA00023014"/>
    </source>
</evidence>
<organism evidence="22 23">
    <name type="scientific">Chitinophaga tropicalis</name>
    <dbReference type="NCBI Taxonomy" id="2683588"/>
    <lineage>
        <taxon>Bacteria</taxon>
        <taxon>Pseudomonadati</taxon>
        <taxon>Bacteroidota</taxon>
        <taxon>Chitinophagia</taxon>
        <taxon>Chitinophagales</taxon>
        <taxon>Chitinophagaceae</taxon>
        <taxon>Chitinophaga</taxon>
    </lineage>
</organism>
<dbReference type="GO" id="GO:0106316">
    <property type="term" value="F:nitrite reductase (NADH) activity"/>
    <property type="evidence" value="ECO:0007669"/>
    <property type="project" value="UniProtKB-EC"/>
</dbReference>
<comment type="caution">
    <text evidence="22">The sequence shown here is derived from an EMBL/GenBank/DDBJ whole genome shotgun (WGS) entry which is preliminary data.</text>
</comment>
<dbReference type="Proteomes" id="UP000461730">
    <property type="component" value="Unassembled WGS sequence"/>
</dbReference>
<dbReference type="NCBIfam" id="TIGR02374">
    <property type="entry name" value="nitri_red_nirB"/>
    <property type="match status" value="1"/>
</dbReference>
<evidence type="ECO:0000259" key="20">
    <source>
        <dbReference type="Pfam" id="PF07992"/>
    </source>
</evidence>
<dbReference type="PIRSF" id="PIRSF037149">
    <property type="entry name" value="NirB"/>
    <property type="match status" value="1"/>
</dbReference>
<dbReference type="AlphaFoldDB" id="A0A7K1UBH2"/>
<keyword evidence="9 15" id="KW-0274">FAD</keyword>
<comment type="cofactor">
    <cofactor evidence="1 15">
        <name>FAD</name>
        <dbReference type="ChEBI" id="CHEBI:57692"/>
    </cofactor>
</comment>
<dbReference type="PANTHER" id="PTHR43809:SF1">
    <property type="entry name" value="NITRITE REDUCTASE (NADH) LARGE SUBUNIT"/>
    <property type="match status" value="1"/>
</dbReference>
<reference evidence="22 23" key="1">
    <citation type="submission" date="2019-12" db="EMBL/GenBank/DDBJ databases">
        <title>Chitinophaga sp. strain ysch24 (GDMCC 1.1355), whole genome shotgun sequence.</title>
        <authorList>
            <person name="Zhang X."/>
        </authorList>
    </citation>
    <scope>NUCLEOTIDE SEQUENCE [LARGE SCALE GENOMIC DNA]</scope>
    <source>
        <strain evidence="23">ysch24</strain>
    </source>
</reference>
<evidence type="ECO:0000256" key="9">
    <source>
        <dbReference type="ARBA" id="ARBA00022827"/>
    </source>
</evidence>
<dbReference type="PROSITE" id="PS00365">
    <property type="entry name" value="NIR_SIR"/>
    <property type="match status" value="1"/>
</dbReference>
<evidence type="ECO:0000256" key="4">
    <source>
        <dbReference type="ARBA" id="ARBA00022485"/>
    </source>
</evidence>
<dbReference type="InterPro" id="IPR017121">
    <property type="entry name" value="Nitrite_Rdtase_lsu"/>
</dbReference>
<evidence type="ECO:0000256" key="11">
    <source>
        <dbReference type="ARBA" id="ARBA00023004"/>
    </source>
</evidence>
<keyword evidence="12 16" id="KW-0411">Iron-sulfur</keyword>
<keyword evidence="13 15" id="KW-0534">Nitrate assimilation</keyword>
<dbReference type="FunFam" id="3.50.50.60:FF:000033">
    <property type="entry name" value="Nitrite reductase [NAD(P)H], large subunit"/>
    <property type="match status" value="1"/>
</dbReference>
<dbReference type="InterPro" id="IPR007419">
    <property type="entry name" value="BFD-like_2Fe2S-bd_dom"/>
</dbReference>
<dbReference type="SUPFAM" id="SSF51905">
    <property type="entry name" value="FAD/NAD(P)-binding domain"/>
    <property type="match status" value="2"/>
</dbReference>
<keyword evidence="23" id="KW-1185">Reference proteome</keyword>
<dbReference type="Gene3D" id="1.10.10.1100">
    <property type="entry name" value="BFD-like [2Fe-2S]-binding domain"/>
    <property type="match status" value="1"/>
</dbReference>
<feature type="domain" description="NADH-rubredoxin oxidoreductase C-terminal" evidence="21">
    <location>
        <begin position="316"/>
        <end position="382"/>
    </location>
</feature>
<dbReference type="InterPro" id="IPR006067">
    <property type="entry name" value="NO2/SO3_Rdtase_4Fe4S_dom"/>
</dbReference>
<evidence type="ECO:0000256" key="15">
    <source>
        <dbReference type="PIRNR" id="PIRNR037149"/>
    </source>
</evidence>
<dbReference type="GO" id="GO:0051537">
    <property type="term" value="F:2 iron, 2 sulfur cluster binding"/>
    <property type="evidence" value="ECO:0007669"/>
    <property type="project" value="UniProtKB-KW"/>
</dbReference>
<keyword evidence="8 16" id="KW-0479">Metal-binding</keyword>
<feature type="binding site" evidence="16">
    <location>
        <position position="644"/>
    </location>
    <ligand>
        <name>[4Fe-4S] cluster</name>
        <dbReference type="ChEBI" id="CHEBI:49883"/>
    </ligand>
</feature>
<comment type="pathway">
    <text evidence="2">Nitrogen metabolism; nitrate reduction (assimilation).</text>
</comment>
<feature type="domain" description="BFD-like [2Fe-2S]-binding" evidence="19">
    <location>
        <begin position="420"/>
        <end position="467"/>
    </location>
</feature>
<dbReference type="RefSeq" id="WP_157309156.1">
    <property type="nucleotide sequence ID" value="NZ_WRXN01000015.1"/>
</dbReference>
<keyword evidence="7" id="KW-0001">2Fe-2S</keyword>
<dbReference type="EC" id="1.7.1.15" evidence="22"/>
<dbReference type="PRINTS" id="PR00411">
    <property type="entry name" value="PNDRDTASEI"/>
</dbReference>
<protein>
    <submittedName>
        <fullName evidence="22">Nitrite reductase large subunit</fullName>
        <ecNumber evidence="22">1.7.1.15</ecNumber>
    </submittedName>
</protein>
<dbReference type="InterPro" id="IPR041575">
    <property type="entry name" value="Rubredoxin_C"/>
</dbReference>
<comment type="cofactor">
    <cofactor evidence="16">
        <name>[4Fe-4S] cluster</name>
        <dbReference type="ChEBI" id="CHEBI:49883"/>
    </cofactor>
    <text evidence="16">Binds 1 [4Fe-4S] cluster per subunit.</text>
</comment>
<dbReference type="InterPro" id="IPR005117">
    <property type="entry name" value="NiRdtase/SiRdtase_haem-b_fer"/>
</dbReference>
<feature type="domain" description="FAD/NAD(P)-binding" evidence="20">
    <location>
        <begin position="1"/>
        <end position="283"/>
    </location>
</feature>
<feature type="binding site" evidence="16">
    <location>
        <position position="638"/>
    </location>
    <ligand>
        <name>[4Fe-4S] cluster</name>
        <dbReference type="ChEBI" id="CHEBI:49883"/>
    </ligand>
</feature>
<feature type="binding site" evidence="16">
    <location>
        <position position="678"/>
    </location>
    <ligand>
        <name>[4Fe-4S] cluster</name>
        <dbReference type="ChEBI" id="CHEBI:49883"/>
    </ligand>
</feature>
<dbReference type="GO" id="GO:0050660">
    <property type="term" value="F:flavin adenine dinucleotide binding"/>
    <property type="evidence" value="ECO:0007669"/>
    <property type="project" value="UniProtKB-UniRule"/>
</dbReference>
<feature type="domain" description="Nitrite/sulphite reductase 4Fe-4S" evidence="17">
    <location>
        <begin position="629"/>
        <end position="754"/>
    </location>
</feature>
<evidence type="ECO:0000313" key="23">
    <source>
        <dbReference type="Proteomes" id="UP000461730"/>
    </source>
</evidence>
<proteinExistence type="inferred from homology"/>
<evidence type="ECO:0000256" key="13">
    <source>
        <dbReference type="ARBA" id="ARBA00023063"/>
    </source>
</evidence>
<dbReference type="InterPro" id="IPR036188">
    <property type="entry name" value="FAD/NAD-bd_sf"/>
</dbReference>
<evidence type="ECO:0000259" key="21">
    <source>
        <dbReference type="Pfam" id="PF18267"/>
    </source>
</evidence>
<dbReference type="Gene3D" id="3.30.390.30">
    <property type="match status" value="1"/>
</dbReference>
<feature type="binding site" evidence="16">
    <location>
        <position position="682"/>
    </location>
    <ligand>
        <name>[4Fe-4S] cluster</name>
        <dbReference type="ChEBI" id="CHEBI:49883"/>
    </ligand>
</feature>
<dbReference type="InterPro" id="IPR052034">
    <property type="entry name" value="NasD-like"/>
</dbReference>
<gene>
    <name evidence="22" type="primary">nirB</name>
    <name evidence="22" type="ORF">GO493_25965</name>
</gene>
<accession>A0A7K1UBH2</accession>
<dbReference type="PRINTS" id="PR00397">
    <property type="entry name" value="SIROHAEM"/>
</dbReference>
<evidence type="ECO:0000313" key="22">
    <source>
        <dbReference type="EMBL" id="MVT11737.1"/>
    </source>
</evidence>
<dbReference type="GO" id="GO:0051539">
    <property type="term" value="F:4 iron, 4 sulfur cluster binding"/>
    <property type="evidence" value="ECO:0007669"/>
    <property type="project" value="UniProtKB-KW"/>
</dbReference>